<comment type="caution">
    <text evidence="2">The sequence shown here is derived from an EMBL/GenBank/DDBJ whole genome shotgun (WGS) entry which is preliminary data.</text>
</comment>
<sequence length="402" mass="45897">MSLWLNQGMKRGGKSKPRSWQTRSLDIWSSKLHPVAQDTEQPPSSAPMLGRGNWGPGTSREEDAKPAMNELQLAEESKDKIESVIDSFRGRSEDEGTLGFTLFMSRSPYSPLLLDRYLGWKPTPRDATDSRRRGPHDDQYWGGWTEAFYDLLRISSAAPMMDPLEIQAWDKMAKELFASTNGVLKDEITKHSAFWVLTMSRTRLDEVLFPFYKPKNPYRSPRTMTEWVDLRRTERRARQQVRGVAGALREALPNVVRIREVKVDETETEEDAYRAVDRQTDAPKKWDDLVGVLKRIGEDEDKTQETRVISSSENTKPTWSGGTKTVTKKEWVDEAGAVHTETVVSIKNTDGEETSRRVNHSVRSDENAQEGRLKPDVRIPNDGDMGPAKDDKKPAGWFWSRK</sequence>
<feature type="compositionally biased region" description="Polar residues" evidence="1">
    <location>
        <begin position="306"/>
        <end position="325"/>
    </location>
</feature>
<reference evidence="2" key="1">
    <citation type="journal article" date="2023" name="Mol. Phylogenet. Evol.">
        <title>Genome-scale phylogeny and comparative genomics of the fungal order Sordariales.</title>
        <authorList>
            <person name="Hensen N."/>
            <person name="Bonometti L."/>
            <person name="Westerberg I."/>
            <person name="Brannstrom I.O."/>
            <person name="Guillou S."/>
            <person name="Cros-Aarteil S."/>
            <person name="Calhoun S."/>
            <person name="Haridas S."/>
            <person name="Kuo A."/>
            <person name="Mondo S."/>
            <person name="Pangilinan J."/>
            <person name="Riley R."/>
            <person name="LaButti K."/>
            <person name="Andreopoulos B."/>
            <person name="Lipzen A."/>
            <person name="Chen C."/>
            <person name="Yan M."/>
            <person name="Daum C."/>
            <person name="Ng V."/>
            <person name="Clum A."/>
            <person name="Steindorff A."/>
            <person name="Ohm R.A."/>
            <person name="Martin F."/>
            <person name="Silar P."/>
            <person name="Natvig D.O."/>
            <person name="Lalanne C."/>
            <person name="Gautier V."/>
            <person name="Ament-Velasquez S.L."/>
            <person name="Kruys A."/>
            <person name="Hutchinson M.I."/>
            <person name="Powell A.J."/>
            <person name="Barry K."/>
            <person name="Miller A.N."/>
            <person name="Grigoriev I.V."/>
            <person name="Debuchy R."/>
            <person name="Gladieux P."/>
            <person name="Hiltunen Thoren M."/>
            <person name="Johannesson H."/>
        </authorList>
    </citation>
    <scope>NUCLEOTIDE SEQUENCE</scope>
    <source>
        <strain evidence="2">PSN243</strain>
    </source>
</reference>
<feature type="region of interest" description="Disordered" evidence="1">
    <location>
        <begin position="303"/>
        <end position="325"/>
    </location>
</feature>
<feature type="compositionally biased region" description="Basic and acidic residues" evidence="1">
    <location>
        <begin position="349"/>
        <end position="394"/>
    </location>
</feature>
<evidence type="ECO:0000313" key="2">
    <source>
        <dbReference type="EMBL" id="KAK4455975.1"/>
    </source>
</evidence>
<evidence type="ECO:0000256" key="1">
    <source>
        <dbReference type="SAM" id="MobiDB-lite"/>
    </source>
</evidence>
<dbReference type="EMBL" id="MU865913">
    <property type="protein sequence ID" value="KAK4455975.1"/>
    <property type="molecule type" value="Genomic_DNA"/>
</dbReference>
<keyword evidence="3" id="KW-1185">Reference proteome</keyword>
<feature type="region of interest" description="Disordered" evidence="1">
    <location>
        <begin position="346"/>
        <end position="402"/>
    </location>
</feature>
<feature type="region of interest" description="Disordered" evidence="1">
    <location>
        <begin position="1"/>
        <end position="66"/>
    </location>
</feature>
<evidence type="ECO:0000313" key="3">
    <source>
        <dbReference type="Proteomes" id="UP001321760"/>
    </source>
</evidence>
<reference evidence="2" key="2">
    <citation type="submission" date="2023-05" db="EMBL/GenBank/DDBJ databases">
        <authorList>
            <consortium name="Lawrence Berkeley National Laboratory"/>
            <person name="Steindorff A."/>
            <person name="Hensen N."/>
            <person name="Bonometti L."/>
            <person name="Westerberg I."/>
            <person name="Brannstrom I.O."/>
            <person name="Guillou S."/>
            <person name="Cros-Aarteil S."/>
            <person name="Calhoun S."/>
            <person name="Haridas S."/>
            <person name="Kuo A."/>
            <person name="Mondo S."/>
            <person name="Pangilinan J."/>
            <person name="Riley R."/>
            <person name="Labutti K."/>
            <person name="Andreopoulos B."/>
            <person name="Lipzen A."/>
            <person name="Chen C."/>
            <person name="Yanf M."/>
            <person name="Daum C."/>
            <person name="Ng V."/>
            <person name="Clum A."/>
            <person name="Ohm R."/>
            <person name="Martin F."/>
            <person name="Silar P."/>
            <person name="Natvig D."/>
            <person name="Lalanne C."/>
            <person name="Gautier V."/>
            <person name="Ament-Velasquez S.L."/>
            <person name="Kruys A."/>
            <person name="Hutchinson M.I."/>
            <person name="Powell A.J."/>
            <person name="Barry K."/>
            <person name="Miller A.N."/>
            <person name="Grigoriev I.V."/>
            <person name="Debuchy R."/>
            <person name="Gladieux P."/>
            <person name="Thoren M.H."/>
            <person name="Johannesson H."/>
        </authorList>
    </citation>
    <scope>NUCLEOTIDE SEQUENCE</scope>
    <source>
        <strain evidence="2">PSN243</strain>
    </source>
</reference>
<protein>
    <submittedName>
        <fullName evidence="2">Uncharacterized protein</fullName>
    </submittedName>
</protein>
<dbReference type="AlphaFoldDB" id="A0AAV9H869"/>
<dbReference type="Proteomes" id="UP001321760">
    <property type="component" value="Unassembled WGS sequence"/>
</dbReference>
<organism evidence="2 3">
    <name type="scientific">Podospora aff. communis PSN243</name>
    <dbReference type="NCBI Taxonomy" id="3040156"/>
    <lineage>
        <taxon>Eukaryota</taxon>
        <taxon>Fungi</taxon>
        <taxon>Dikarya</taxon>
        <taxon>Ascomycota</taxon>
        <taxon>Pezizomycotina</taxon>
        <taxon>Sordariomycetes</taxon>
        <taxon>Sordariomycetidae</taxon>
        <taxon>Sordariales</taxon>
        <taxon>Podosporaceae</taxon>
        <taxon>Podospora</taxon>
    </lineage>
</organism>
<gene>
    <name evidence="2" type="ORF">QBC34DRAFT_388509</name>
</gene>
<accession>A0AAV9H869</accession>
<name>A0AAV9H869_9PEZI</name>
<proteinExistence type="predicted"/>